<dbReference type="Pfam" id="PF13450">
    <property type="entry name" value="NAD_binding_8"/>
    <property type="match status" value="1"/>
</dbReference>
<comment type="similarity">
    <text evidence="1">Belongs to the FMO family.</text>
</comment>
<gene>
    <name evidence="8" type="ORF">S7711_01621</name>
</gene>
<keyword evidence="3" id="KW-0274">FAD</keyword>
<keyword evidence="9" id="KW-1185">Reference proteome</keyword>
<dbReference type="PRINTS" id="PR00419">
    <property type="entry name" value="ADXRDTASE"/>
</dbReference>
<evidence type="ECO:0000256" key="1">
    <source>
        <dbReference type="ARBA" id="ARBA00009183"/>
    </source>
</evidence>
<reference evidence="8 9" key="1">
    <citation type="journal article" date="2014" name="BMC Genomics">
        <title>Comparative genome sequencing reveals chemotype-specific gene clusters in the toxigenic black mold Stachybotrys.</title>
        <authorList>
            <person name="Semeiks J."/>
            <person name="Borek D."/>
            <person name="Otwinowski Z."/>
            <person name="Grishin N.V."/>
        </authorList>
    </citation>
    <scope>NUCLEOTIDE SEQUENCE [LARGE SCALE GENOMIC DNA]</scope>
    <source>
        <strain evidence="9">CBS 109288 / IBT 7711</strain>
    </source>
</reference>
<dbReference type="OrthoDB" id="66881at2759"/>
<keyword evidence="5" id="KW-0560">Oxidoreductase</keyword>
<feature type="region of interest" description="Disordered" evidence="6">
    <location>
        <begin position="288"/>
        <end position="309"/>
    </location>
</feature>
<sequence length="517" mass="56892">MSGNIQTVAIIGAGLSGVVSAAHLLRAGMDVTVFERGDNVGGAWIYSAQPDRDPPFPNVRPPAPDWDELDRLGAALDPAAAARIFAPPGPAYDTMKSRGSEVIMRTSLRRWPDGVRGPLDPRDVVAYLRAIADEHGVRDRIRFRTRVEAVRKDDGQWRVHTSQLTTTATSFAQRQKAAQAFDAVVVATGRYGAPRVPDVPGLSLWKTRFPGRLTHAKQYRAAAQYRGKTVLVIGAFVSALEIAGELVHTGAARVYQSAYPTAIDFRDEVKHERAEKVAMVAEFGGLNDNGGSGGDDGLSESAVPSPRLLDDDCPIPAKVVLQDGRVLDSIHHVIFATGYLTSFPFLGPDLEQPHTAPDDADERVVITADARNVHNLHKDIFYIPDPSLAFIGVSQNASTFSLYDFQGQVLALVWAGRARLPPSEAMREEQQWRKSHQLPGTLLNSIFLLDDFVIRGLLDWVNEDLTKDGLDALSGPDPEWWSAFRVEREGARPLLGKLQDNYLRMCKMSWEELQYLA</sequence>
<dbReference type="AlphaFoldDB" id="A0A084BC98"/>
<organism evidence="8 9">
    <name type="scientific">Stachybotrys chartarum (strain CBS 109288 / IBT 7711)</name>
    <name type="common">Toxic black mold</name>
    <name type="synonym">Stilbospora chartarum</name>
    <dbReference type="NCBI Taxonomy" id="1280523"/>
    <lineage>
        <taxon>Eukaryota</taxon>
        <taxon>Fungi</taxon>
        <taxon>Dikarya</taxon>
        <taxon>Ascomycota</taxon>
        <taxon>Pezizomycotina</taxon>
        <taxon>Sordariomycetes</taxon>
        <taxon>Hypocreomycetidae</taxon>
        <taxon>Hypocreales</taxon>
        <taxon>Stachybotryaceae</taxon>
        <taxon>Stachybotrys</taxon>
    </lineage>
</organism>
<dbReference type="EMBL" id="KL647400">
    <property type="protein sequence ID" value="KEY75177.1"/>
    <property type="molecule type" value="Genomic_DNA"/>
</dbReference>
<dbReference type="InterPro" id="IPR036188">
    <property type="entry name" value="FAD/NAD-bd_sf"/>
</dbReference>
<evidence type="ECO:0000313" key="9">
    <source>
        <dbReference type="Proteomes" id="UP000028045"/>
    </source>
</evidence>
<dbReference type="HOGENOM" id="CLU_006909_5_2_1"/>
<dbReference type="InterPro" id="IPR020946">
    <property type="entry name" value="Flavin_mOase-like"/>
</dbReference>
<evidence type="ECO:0000313" key="8">
    <source>
        <dbReference type="EMBL" id="KEY75177.1"/>
    </source>
</evidence>
<dbReference type="SUPFAM" id="SSF51905">
    <property type="entry name" value="FAD/NAD(P)-binding domain"/>
    <property type="match status" value="2"/>
</dbReference>
<evidence type="ECO:0000256" key="3">
    <source>
        <dbReference type="ARBA" id="ARBA00022827"/>
    </source>
</evidence>
<feature type="signal peptide" evidence="7">
    <location>
        <begin position="1"/>
        <end position="21"/>
    </location>
</feature>
<dbReference type="InterPro" id="IPR000960">
    <property type="entry name" value="Flavin_mOase"/>
</dbReference>
<keyword evidence="2" id="KW-0285">Flavoprotein</keyword>
<evidence type="ECO:0000256" key="7">
    <source>
        <dbReference type="SAM" id="SignalP"/>
    </source>
</evidence>
<proteinExistence type="inferred from homology"/>
<dbReference type="Proteomes" id="UP000028045">
    <property type="component" value="Unassembled WGS sequence"/>
</dbReference>
<evidence type="ECO:0008006" key="10">
    <source>
        <dbReference type="Google" id="ProtNLM"/>
    </source>
</evidence>
<dbReference type="PIRSF" id="PIRSF000332">
    <property type="entry name" value="FMO"/>
    <property type="match status" value="1"/>
</dbReference>
<evidence type="ECO:0000256" key="6">
    <source>
        <dbReference type="SAM" id="MobiDB-lite"/>
    </source>
</evidence>
<dbReference type="GO" id="GO:0050661">
    <property type="term" value="F:NADP binding"/>
    <property type="evidence" value="ECO:0007669"/>
    <property type="project" value="InterPro"/>
</dbReference>
<dbReference type="Gene3D" id="3.50.50.60">
    <property type="entry name" value="FAD/NAD(P)-binding domain"/>
    <property type="match status" value="2"/>
</dbReference>
<dbReference type="GO" id="GO:0004499">
    <property type="term" value="F:N,N-dimethylaniline monooxygenase activity"/>
    <property type="evidence" value="ECO:0007669"/>
    <property type="project" value="InterPro"/>
</dbReference>
<keyword evidence="7" id="KW-0732">Signal</keyword>
<dbReference type="Pfam" id="PF00743">
    <property type="entry name" value="FMO-like"/>
    <property type="match status" value="2"/>
</dbReference>
<keyword evidence="4" id="KW-0521">NADP</keyword>
<feature type="chain" id="PRO_5001771804" description="FAD/NAD(P)-binding domain-containing protein" evidence="7">
    <location>
        <begin position="22"/>
        <end position="517"/>
    </location>
</feature>
<evidence type="ECO:0000256" key="2">
    <source>
        <dbReference type="ARBA" id="ARBA00022630"/>
    </source>
</evidence>
<name>A0A084BC98_STACB</name>
<protein>
    <recommendedName>
        <fullName evidence="10">FAD/NAD(P)-binding domain-containing protein</fullName>
    </recommendedName>
</protein>
<evidence type="ECO:0000256" key="5">
    <source>
        <dbReference type="ARBA" id="ARBA00023002"/>
    </source>
</evidence>
<evidence type="ECO:0000256" key="4">
    <source>
        <dbReference type="ARBA" id="ARBA00022857"/>
    </source>
</evidence>
<dbReference type="PANTHER" id="PTHR23023">
    <property type="entry name" value="DIMETHYLANILINE MONOOXYGENASE"/>
    <property type="match status" value="1"/>
</dbReference>
<dbReference type="GO" id="GO:0050660">
    <property type="term" value="F:flavin adenine dinucleotide binding"/>
    <property type="evidence" value="ECO:0007669"/>
    <property type="project" value="InterPro"/>
</dbReference>
<dbReference type="InterPro" id="IPR050346">
    <property type="entry name" value="FMO-like"/>
</dbReference>
<accession>A0A084BC98</accession>